<dbReference type="GO" id="GO:0000030">
    <property type="term" value="F:mannosyltransferase activity"/>
    <property type="evidence" value="ECO:0007669"/>
    <property type="project" value="InterPro"/>
</dbReference>
<feature type="domain" description="Aminoarabinose transferase C-terminal" evidence="10">
    <location>
        <begin position="456"/>
        <end position="533"/>
    </location>
</feature>
<keyword evidence="3 11" id="KW-0328">Glycosyltransferase</keyword>
<feature type="transmembrane region" description="Helical" evidence="8">
    <location>
        <begin position="393"/>
        <end position="413"/>
    </location>
</feature>
<feature type="domain" description="ArnT-like N-terminal" evidence="9">
    <location>
        <begin position="21"/>
        <end position="236"/>
    </location>
</feature>
<feature type="transmembrane region" description="Helical" evidence="8">
    <location>
        <begin position="362"/>
        <end position="381"/>
    </location>
</feature>
<dbReference type="Proteomes" id="UP000255234">
    <property type="component" value="Unassembled WGS sequence"/>
</dbReference>
<proteinExistence type="predicted"/>
<dbReference type="Pfam" id="PF02366">
    <property type="entry name" value="PMT"/>
    <property type="match status" value="1"/>
</dbReference>
<dbReference type="InterPro" id="IPR050297">
    <property type="entry name" value="LipidA_mod_glycosyltrf_83"/>
</dbReference>
<dbReference type="InterPro" id="IPR003342">
    <property type="entry name" value="ArnT-like_N"/>
</dbReference>
<dbReference type="EMBL" id="UGPP01000001">
    <property type="protein sequence ID" value="STY72222.1"/>
    <property type="molecule type" value="Genomic_DNA"/>
</dbReference>
<feature type="transmembrane region" description="Helical" evidence="8">
    <location>
        <begin position="425"/>
        <end position="443"/>
    </location>
</feature>
<dbReference type="GO" id="GO:0006493">
    <property type="term" value="P:protein O-linked glycosylation"/>
    <property type="evidence" value="ECO:0007669"/>
    <property type="project" value="InterPro"/>
</dbReference>
<evidence type="ECO:0000313" key="11">
    <source>
        <dbReference type="EMBL" id="STY72222.1"/>
    </source>
</evidence>
<reference evidence="11 12" key="1">
    <citation type="submission" date="2018-06" db="EMBL/GenBank/DDBJ databases">
        <authorList>
            <consortium name="Pathogen Informatics"/>
            <person name="Doyle S."/>
        </authorList>
    </citation>
    <scope>NUCLEOTIDE SEQUENCE [LARGE SCALE GENOMIC DNA]</scope>
    <source>
        <strain evidence="11 12">NCTC10571</strain>
    </source>
</reference>
<feature type="transmembrane region" description="Helical" evidence="8">
    <location>
        <begin position="213"/>
        <end position="235"/>
    </location>
</feature>
<evidence type="ECO:0000256" key="3">
    <source>
        <dbReference type="ARBA" id="ARBA00022676"/>
    </source>
</evidence>
<evidence type="ECO:0000256" key="4">
    <source>
        <dbReference type="ARBA" id="ARBA00022679"/>
    </source>
</evidence>
<protein>
    <submittedName>
        <fullName evidence="11">Undecaprenyl phosphate-alpha-4-amino-4-deoxy-L-arabinose arabinosyl transferase</fullName>
        <ecNumber evidence="11">2.4.2.43</ecNumber>
    </submittedName>
</protein>
<name>A0A378NV18_9FIRM</name>
<evidence type="ECO:0000313" key="12">
    <source>
        <dbReference type="Proteomes" id="UP000255234"/>
    </source>
</evidence>
<dbReference type="GO" id="GO:0010041">
    <property type="term" value="P:response to iron(III) ion"/>
    <property type="evidence" value="ECO:0007669"/>
    <property type="project" value="TreeGrafter"/>
</dbReference>
<evidence type="ECO:0000259" key="10">
    <source>
        <dbReference type="Pfam" id="PF18583"/>
    </source>
</evidence>
<dbReference type="Pfam" id="PF18583">
    <property type="entry name" value="Arnt_C"/>
    <property type="match status" value="1"/>
</dbReference>
<dbReference type="PANTHER" id="PTHR33908:SF3">
    <property type="entry name" value="UNDECAPRENYL PHOSPHATE-ALPHA-4-AMINO-4-DEOXY-L-ARABINOSE ARABINOSYL TRANSFERASE"/>
    <property type="match status" value="1"/>
</dbReference>
<evidence type="ECO:0000256" key="5">
    <source>
        <dbReference type="ARBA" id="ARBA00022692"/>
    </source>
</evidence>
<evidence type="ECO:0000256" key="6">
    <source>
        <dbReference type="ARBA" id="ARBA00022989"/>
    </source>
</evidence>
<keyword evidence="7 8" id="KW-0472">Membrane</keyword>
<dbReference type="GO" id="GO:0005886">
    <property type="term" value="C:plasma membrane"/>
    <property type="evidence" value="ECO:0007669"/>
    <property type="project" value="UniProtKB-SubCell"/>
</dbReference>
<feature type="transmembrane region" description="Helical" evidence="8">
    <location>
        <begin position="175"/>
        <end position="206"/>
    </location>
</feature>
<feature type="transmembrane region" description="Helical" evidence="8">
    <location>
        <begin position="136"/>
        <end position="163"/>
    </location>
</feature>
<keyword evidence="5 8" id="KW-0812">Transmembrane</keyword>
<feature type="transmembrane region" description="Helical" evidence="8">
    <location>
        <begin position="332"/>
        <end position="350"/>
    </location>
</feature>
<dbReference type="GO" id="GO:0103015">
    <property type="term" value="F:4-amino-4-deoxy-L-arabinose transferase activity"/>
    <property type="evidence" value="ECO:0007669"/>
    <property type="project" value="UniProtKB-EC"/>
</dbReference>
<evidence type="ECO:0000256" key="2">
    <source>
        <dbReference type="ARBA" id="ARBA00022475"/>
    </source>
</evidence>
<organism evidence="11 12">
    <name type="scientific">Megamonas hypermegale</name>
    <dbReference type="NCBI Taxonomy" id="158847"/>
    <lineage>
        <taxon>Bacteria</taxon>
        <taxon>Bacillati</taxon>
        <taxon>Bacillota</taxon>
        <taxon>Negativicutes</taxon>
        <taxon>Selenomonadales</taxon>
        <taxon>Selenomonadaceae</taxon>
        <taxon>Megamonas</taxon>
    </lineage>
</organism>
<gene>
    <name evidence="11" type="primary">arnT_1</name>
    <name evidence="11" type="ORF">NCTC10571_02413</name>
</gene>
<dbReference type="EC" id="2.4.2.43" evidence="11"/>
<evidence type="ECO:0000256" key="7">
    <source>
        <dbReference type="ARBA" id="ARBA00023136"/>
    </source>
</evidence>
<keyword evidence="4 11" id="KW-0808">Transferase</keyword>
<dbReference type="PANTHER" id="PTHR33908">
    <property type="entry name" value="MANNOSYLTRANSFERASE YKCB-RELATED"/>
    <property type="match status" value="1"/>
</dbReference>
<feature type="transmembrane region" description="Helical" evidence="8">
    <location>
        <begin position="21"/>
        <end position="42"/>
    </location>
</feature>
<keyword evidence="2" id="KW-1003">Cell membrane</keyword>
<evidence type="ECO:0000256" key="1">
    <source>
        <dbReference type="ARBA" id="ARBA00004651"/>
    </source>
</evidence>
<dbReference type="RefSeq" id="WP_115152265.1">
    <property type="nucleotide sequence ID" value="NZ_UGPP01000001.1"/>
</dbReference>
<feature type="transmembrane region" description="Helical" evidence="8">
    <location>
        <begin position="267"/>
        <end position="290"/>
    </location>
</feature>
<dbReference type="GO" id="GO:0009103">
    <property type="term" value="P:lipopolysaccharide biosynthetic process"/>
    <property type="evidence" value="ECO:0007669"/>
    <property type="project" value="UniProtKB-ARBA"/>
</dbReference>
<comment type="subcellular location">
    <subcellularLocation>
        <location evidence="1">Cell membrane</location>
        <topology evidence="1">Multi-pass membrane protein</topology>
    </subcellularLocation>
</comment>
<dbReference type="InterPro" id="IPR040845">
    <property type="entry name" value="Arnt_C"/>
</dbReference>
<evidence type="ECO:0000259" key="9">
    <source>
        <dbReference type="Pfam" id="PF02366"/>
    </source>
</evidence>
<sequence length="561" mass="65564">MKSQQTSSQLFDFKNLDKTSIFTIAIIFIILYLWHLGLYPLINPDEGRYAEIPREMLANKNFITPYLNGVEYFEKPILQYWITAFFMYIFGENEFAVRLFPALCTLGGIYLTGYLATKMFNRQTGFLASIIIGSSFLYLIIGSLNILDMAISFFITLSMVSYYQFSTTLKSKYLYIFYASIAFGTLTKGLISIVLTIAIIFCYCLLTKNLKLLLKSISLIGILIFLVICVPWFYLVCKDNPDFFYFFFIHEHFLRYLTKVHDRYQPFYFFIPCIILGIFPWTGFFISSFLSKSPKRTWYKFITNPHRHKYIYLCLWFSIIFVFYSMSDSKLVPYIVPCLMPMAILISRHLNHISYQTTKIKVALFINAFISLLIIVALIVTAIKSDFISLEEFIFSGSFIILVLFISNLIIFISWYKYKNFSQIIAIYAISAILFSFSLQPVITQVAQHRTGKEIAQVVNTLKTKDTLIISYKDYLQDLPFYTKSRIAIYDYLGELEFGSKHDSGQGWFFNKEEFLSTWQQNPHAILIVPKKYKQECLAELNDENAIIYFETNKYLIITHN</sequence>
<dbReference type="AlphaFoldDB" id="A0A378NV18"/>
<feature type="transmembrane region" description="Helical" evidence="8">
    <location>
        <begin position="310"/>
        <end position="326"/>
    </location>
</feature>
<evidence type="ECO:0000256" key="8">
    <source>
        <dbReference type="SAM" id="Phobius"/>
    </source>
</evidence>
<accession>A0A378NV18</accession>
<feature type="transmembrane region" description="Helical" evidence="8">
    <location>
        <begin position="95"/>
        <end position="116"/>
    </location>
</feature>
<keyword evidence="6 8" id="KW-1133">Transmembrane helix</keyword>